<dbReference type="Gene3D" id="2.60.120.260">
    <property type="entry name" value="Galactose-binding domain-like"/>
    <property type="match status" value="1"/>
</dbReference>
<dbReference type="Gene3D" id="3.20.20.80">
    <property type="entry name" value="Glycosidases"/>
    <property type="match status" value="1"/>
</dbReference>
<dbReference type="InterPro" id="IPR054593">
    <property type="entry name" value="Beta-mannosidase-like_N2"/>
</dbReference>
<dbReference type="EMBL" id="VLPK01000006">
    <property type="protein sequence ID" value="TSJ36597.1"/>
    <property type="molecule type" value="Genomic_DNA"/>
</dbReference>
<dbReference type="Pfam" id="PF02836">
    <property type="entry name" value="Glyco_hydro_2_C"/>
    <property type="match status" value="1"/>
</dbReference>
<accession>A0A556M9K6</accession>
<dbReference type="PANTHER" id="PTHR42732">
    <property type="entry name" value="BETA-GALACTOSIDASE"/>
    <property type="match status" value="1"/>
</dbReference>
<evidence type="ECO:0000256" key="2">
    <source>
        <dbReference type="ARBA" id="ARBA00022801"/>
    </source>
</evidence>
<comment type="similarity">
    <text evidence="1">Belongs to the glycosyl hydrolase 2 family.</text>
</comment>
<evidence type="ECO:0000313" key="8">
    <source>
        <dbReference type="Proteomes" id="UP000318733"/>
    </source>
</evidence>
<protein>
    <submittedName>
        <fullName evidence="7">Glycoside hydrolase family 2</fullName>
    </submittedName>
</protein>
<keyword evidence="2 7" id="KW-0378">Hydrolase</keyword>
<reference evidence="7 8" key="1">
    <citation type="submission" date="2019-07" db="EMBL/GenBank/DDBJ databases">
        <authorList>
            <person name="Huq M.A."/>
        </authorList>
    </citation>
    <scope>NUCLEOTIDE SEQUENCE [LARGE SCALE GENOMIC DNA]</scope>
    <source>
        <strain evidence="7 8">MAH-19</strain>
    </source>
</reference>
<proteinExistence type="inferred from homology"/>
<keyword evidence="8" id="KW-1185">Reference proteome</keyword>
<dbReference type="InterPro" id="IPR017853">
    <property type="entry name" value="GH"/>
</dbReference>
<evidence type="ECO:0000259" key="5">
    <source>
        <dbReference type="Pfam" id="PF02836"/>
    </source>
</evidence>
<dbReference type="SUPFAM" id="SSF51445">
    <property type="entry name" value="(Trans)glycosidases"/>
    <property type="match status" value="1"/>
</dbReference>
<evidence type="ECO:0000259" key="6">
    <source>
        <dbReference type="Pfam" id="PF22666"/>
    </source>
</evidence>
<dbReference type="SUPFAM" id="SSF49785">
    <property type="entry name" value="Galactose-binding domain-like"/>
    <property type="match status" value="1"/>
</dbReference>
<comment type="caution">
    <text evidence="7">The sequence shown here is derived from an EMBL/GenBank/DDBJ whole genome shotgun (WGS) entry which is preliminary data.</text>
</comment>
<feature type="domain" description="Glycoside hydrolase family 2 immunoglobulin-like beta-sandwich" evidence="4">
    <location>
        <begin position="242"/>
        <end position="296"/>
    </location>
</feature>
<evidence type="ECO:0000313" key="7">
    <source>
        <dbReference type="EMBL" id="TSJ36597.1"/>
    </source>
</evidence>
<organism evidence="7 8">
    <name type="scientific">Mucilaginibacter corticis</name>
    <dbReference type="NCBI Taxonomy" id="2597670"/>
    <lineage>
        <taxon>Bacteria</taxon>
        <taxon>Pseudomonadati</taxon>
        <taxon>Bacteroidota</taxon>
        <taxon>Sphingobacteriia</taxon>
        <taxon>Sphingobacteriales</taxon>
        <taxon>Sphingobacteriaceae</taxon>
        <taxon>Mucilaginibacter</taxon>
    </lineage>
</organism>
<dbReference type="RefSeq" id="WP_144250565.1">
    <property type="nucleotide sequence ID" value="NZ_VLPK01000006.1"/>
</dbReference>
<sequence>MKTRLYTLIAVYLLIVGKTIAQHSYKMQPAVLQTRWAKEVTALHNHDAYPRPQLMRTNWINLNGLWDYAIVHKGEQPKENFGGRILVPYPIESALSGVQKSLLPDQELWYKRKVLKPKSKTGDRVLLHFGAVDWQATVFVNGKEVVKHEGGYTAFTVDITSELKAGSNELKVKVFDPTDAGIQPHGKQTLNPANIYYTPSSGIWQTVWMEVVQKNYIESLTITPDIDKKLVSVIVHSHVNGTVKLKTDNCIIAGKANTVINVPVKDMKLWSPENPHLYDLTVILGKDQVKSYFGMRKIGVAKDIKGISRICLNNKPYYNLGTLDQGFWPDGLYSAPTDAALKFDVEAIKAMGFNTIRKHIKVEPARWYYYADKLGILVWQDMVNPDQQLRPGAKVEFEKESKEIVNQLHNYPSITTWVLFNEEWGAYDQARMTNWLKISDPTRLVNGHSGGILYVNNQKAKGADTSYVNADITDIHSYPNPMISLNQNNKAMVCGEFGGIGVSVTGHEWNDITGWGYVQVLPKDLESRYDHMIKKLYQLKEQGLSGSIYTQPFDVEGEENGLITYDREIAKVPLTRLKEINSQLIRTAPYHLSTTIGNTNNIQTDVQYQTLLDKFNQNPNQDSTFLRGLTIMALHKKDQENLTKIGNAYIDKLKYPDIDQNAVFISQITRTSKDKGFQLFSKSDNPQRQNFAVNILMSEILSKLDNETNLAILDTVAQKVTEKYGKIGERASAHAIAGFAWNKQNWPLFVKYKNIIYKKFDADVNGLNINNDSWTIFLKSVDKFELESALNWQKIVLGREQYKDGGSIDTYANILYKLGRKEEAIEWENKAIATSEDPELKKTLEKMKAGQPTW</sequence>
<keyword evidence="3" id="KW-0326">Glycosidase</keyword>
<name>A0A556M9K6_9SPHI</name>
<dbReference type="InterPro" id="IPR006103">
    <property type="entry name" value="Glyco_hydro_2_cat"/>
</dbReference>
<evidence type="ECO:0000259" key="4">
    <source>
        <dbReference type="Pfam" id="PF00703"/>
    </source>
</evidence>
<dbReference type="Pfam" id="PF22666">
    <property type="entry name" value="Glyco_hydro_2_N2"/>
    <property type="match status" value="1"/>
</dbReference>
<dbReference type="Proteomes" id="UP000318733">
    <property type="component" value="Unassembled WGS sequence"/>
</dbReference>
<evidence type="ECO:0000256" key="1">
    <source>
        <dbReference type="ARBA" id="ARBA00007401"/>
    </source>
</evidence>
<feature type="domain" description="Glycoside hydrolase family 2 catalytic" evidence="5">
    <location>
        <begin position="341"/>
        <end position="450"/>
    </location>
</feature>
<dbReference type="InterPro" id="IPR008979">
    <property type="entry name" value="Galactose-bd-like_sf"/>
</dbReference>
<dbReference type="InterPro" id="IPR006102">
    <property type="entry name" value="Ig-like_GH2"/>
</dbReference>
<dbReference type="Pfam" id="PF00703">
    <property type="entry name" value="Glyco_hydro_2"/>
    <property type="match status" value="1"/>
</dbReference>
<dbReference type="Gene3D" id="2.60.40.10">
    <property type="entry name" value="Immunoglobulins"/>
    <property type="match status" value="1"/>
</dbReference>
<dbReference type="PANTHER" id="PTHR42732:SF2">
    <property type="entry name" value="BETA-MANNOSIDASE"/>
    <property type="match status" value="1"/>
</dbReference>
<dbReference type="GO" id="GO:0004553">
    <property type="term" value="F:hydrolase activity, hydrolyzing O-glycosyl compounds"/>
    <property type="evidence" value="ECO:0007669"/>
    <property type="project" value="InterPro"/>
</dbReference>
<dbReference type="InterPro" id="IPR051913">
    <property type="entry name" value="GH2_Domain-Containing"/>
</dbReference>
<dbReference type="GO" id="GO:0005975">
    <property type="term" value="P:carbohydrate metabolic process"/>
    <property type="evidence" value="ECO:0007669"/>
    <property type="project" value="InterPro"/>
</dbReference>
<dbReference type="AlphaFoldDB" id="A0A556M9K6"/>
<dbReference type="SUPFAM" id="SSF49303">
    <property type="entry name" value="beta-Galactosidase/glucuronidase domain"/>
    <property type="match status" value="1"/>
</dbReference>
<feature type="domain" description="Beta-mannosidase-like galactose-binding" evidence="6">
    <location>
        <begin position="105"/>
        <end position="185"/>
    </location>
</feature>
<dbReference type="InterPro" id="IPR013783">
    <property type="entry name" value="Ig-like_fold"/>
</dbReference>
<gene>
    <name evidence="7" type="ORF">FO440_22480</name>
</gene>
<evidence type="ECO:0000256" key="3">
    <source>
        <dbReference type="ARBA" id="ARBA00023295"/>
    </source>
</evidence>
<dbReference type="OrthoDB" id="9801077at2"/>
<dbReference type="InterPro" id="IPR036156">
    <property type="entry name" value="Beta-gal/glucu_dom_sf"/>
</dbReference>